<evidence type="ECO:0000259" key="2">
    <source>
        <dbReference type="PROSITE" id="PS00028"/>
    </source>
</evidence>
<feature type="region of interest" description="Disordered" evidence="1">
    <location>
        <begin position="223"/>
        <end position="262"/>
    </location>
</feature>
<feature type="domain" description="C2H2-type" evidence="2">
    <location>
        <begin position="9"/>
        <end position="30"/>
    </location>
</feature>
<feature type="compositionally biased region" description="Basic and acidic residues" evidence="1">
    <location>
        <begin position="307"/>
        <end position="325"/>
    </location>
</feature>
<sequence>MKLLKSDKCRVCMRTFCCTSCRERHETSKHSFFAECDICKYGQIIISPTLSEKLLDHLKTIHFPLRCELCTKTFDTIDELFLYIKCTEANKVLSKNNDGKNPKTPTQTSYEANYDSPPLANILMGKNGNKNINLLVHLATSTPMHHGGGTEKVKEIIITPVESTENTKNSILKNPNSRCNYSSKRVTFSGTPFIESSHRKPKNMVMTETTTGMMVSPSTFHTAKIEQTTSIHSSSDVKTSEIKNEENEPSQDPIKTNEEKPKNVLEITAEDDNTVWISALNLSIEICSDEDEHKENEEHKDEDEMEHENHEKNEEGSKENKEQGDKQQSIPKSNVATPVAPKSAHRKVSIVKPTPAKKEKKEEQLFVDMIQTFSTPNVPRAVQPPAHAIFANSDTNPARENTASAVSIIAIPPAEVTANISAPAVVEQPKPNETYDVDCMTSDTGMSRCNTIWTSVSSIVSNIFHNFSGIDTSYQDRADNSLKRCSSDNDIFEPLRKKYKFTDIKCRRPIRDLPPLEISNDLQISIRVNITEGTKKIYVDKATNTDESMYTSR</sequence>
<dbReference type="InterPro" id="IPR013087">
    <property type="entry name" value="Znf_C2H2_type"/>
</dbReference>
<organism evidence="3 4">
    <name type="scientific">Acanthoscelides obtectus</name>
    <name type="common">Bean weevil</name>
    <name type="synonym">Bruchus obtectus</name>
    <dbReference type="NCBI Taxonomy" id="200917"/>
    <lineage>
        <taxon>Eukaryota</taxon>
        <taxon>Metazoa</taxon>
        <taxon>Ecdysozoa</taxon>
        <taxon>Arthropoda</taxon>
        <taxon>Hexapoda</taxon>
        <taxon>Insecta</taxon>
        <taxon>Pterygota</taxon>
        <taxon>Neoptera</taxon>
        <taxon>Endopterygota</taxon>
        <taxon>Coleoptera</taxon>
        <taxon>Polyphaga</taxon>
        <taxon>Cucujiformia</taxon>
        <taxon>Chrysomeloidea</taxon>
        <taxon>Chrysomelidae</taxon>
        <taxon>Bruchinae</taxon>
        <taxon>Bruchini</taxon>
        <taxon>Acanthoscelides</taxon>
    </lineage>
</organism>
<feature type="compositionally biased region" description="Polar residues" evidence="1">
    <location>
        <begin position="326"/>
        <end position="336"/>
    </location>
</feature>
<dbReference type="AlphaFoldDB" id="A0A9P0K0R2"/>
<evidence type="ECO:0000313" key="4">
    <source>
        <dbReference type="Proteomes" id="UP001152888"/>
    </source>
</evidence>
<dbReference type="PROSITE" id="PS00028">
    <property type="entry name" value="ZINC_FINGER_C2H2_1"/>
    <property type="match status" value="1"/>
</dbReference>
<protein>
    <recommendedName>
        <fullName evidence="2">C2H2-type domain-containing protein</fullName>
    </recommendedName>
</protein>
<reference evidence="3" key="1">
    <citation type="submission" date="2022-03" db="EMBL/GenBank/DDBJ databases">
        <authorList>
            <person name="Sayadi A."/>
        </authorList>
    </citation>
    <scope>NUCLEOTIDE SEQUENCE</scope>
</reference>
<feature type="region of interest" description="Disordered" evidence="1">
    <location>
        <begin position="288"/>
        <end position="362"/>
    </location>
</feature>
<accession>A0A9P0K0R2</accession>
<name>A0A9P0K0R2_ACAOB</name>
<comment type="caution">
    <text evidence="3">The sequence shown here is derived from an EMBL/GenBank/DDBJ whole genome shotgun (WGS) entry which is preliminary data.</text>
</comment>
<dbReference type="OrthoDB" id="8122210at2759"/>
<evidence type="ECO:0000313" key="3">
    <source>
        <dbReference type="EMBL" id="CAH1965037.1"/>
    </source>
</evidence>
<proteinExistence type="predicted"/>
<feature type="compositionally biased region" description="Polar residues" evidence="1">
    <location>
        <begin position="223"/>
        <end position="237"/>
    </location>
</feature>
<keyword evidence="4" id="KW-1185">Reference proteome</keyword>
<gene>
    <name evidence="3" type="ORF">ACAOBT_LOCUS6126</name>
</gene>
<evidence type="ECO:0000256" key="1">
    <source>
        <dbReference type="SAM" id="MobiDB-lite"/>
    </source>
</evidence>
<dbReference type="EMBL" id="CAKOFQ010006721">
    <property type="protein sequence ID" value="CAH1965037.1"/>
    <property type="molecule type" value="Genomic_DNA"/>
</dbReference>
<dbReference type="Proteomes" id="UP001152888">
    <property type="component" value="Unassembled WGS sequence"/>
</dbReference>